<proteinExistence type="predicted"/>
<dbReference type="EMBL" id="CP163444">
    <property type="protein sequence ID" value="XDQ74518.1"/>
    <property type="molecule type" value="Genomic_DNA"/>
</dbReference>
<protein>
    <submittedName>
        <fullName evidence="1">Uncharacterized protein</fullName>
    </submittedName>
</protein>
<name>A0AB39T4J8_9ACTN</name>
<dbReference type="AlphaFoldDB" id="A0AB39T4J8"/>
<gene>
    <name evidence="1" type="ORF">AB5J54_30145</name>
</gene>
<reference evidence="1" key="1">
    <citation type="submission" date="2024-07" db="EMBL/GenBank/DDBJ databases">
        <authorList>
            <person name="Yu S.T."/>
        </authorList>
    </citation>
    <scope>NUCLEOTIDE SEQUENCE</scope>
    <source>
        <strain evidence="1">R44</strain>
    </source>
</reference>
<dbReference type="RefSeq" id="WP_369147040.1">
    <property type="nucleotide sequence ID" value="NZ_CP163444.1"/>
</dbReference>
<organism evidence="1">
    <name type="scientific">Streptomyces sp. R44</name>
    <dbReference type="NCBI Taxonomy" id="3238633"/>
    <lineage>
        <taxon>Bacteria</taxon>
        <taxon>Bacillati</taxon>
        <taxon>Actinomycetota</taxon>
        <taxon>Actinomycetes</taxon>
        <taxon>Kitasatosporales</taxon>
        <taxon>Streptomycetaceae</taxon>
        <taxon>Streptomyces</taxon>
    </lineage>
</organism>
<sequence>MSLIAALLADSVRIERRTRIQDSTGSWVPGPKVTTTIERATVMSPYGVTVGSSSEESAASFTVTTRRVLVAPLGTEIRPDDVVIHRGRRYAVVGEELEFPFTSLARIEVPVEEVTG</sequence>
<evidence type="ECO:0000313" key="1">
    <source>
        <dbReference type="EMBL" id="XDQ74518.1"/>
    </source>
</evidence>
<accession>A0AB39T4J8</accession>